<dbReference type="InterPro" id="IPR036322">
    <property type="entry name" value="WD40_repeat_dom_sf"/>
</dbReference>
<dbReference type="PANTHER" id="PTHR44006">
    <property type="entry name" value="U5 SMALL NUCLEAR RIBONUCLEOPROTEIN 40 KDA PROTEIN"/>
    <property type="match status" value="1"/>
</dbReference>
<feature type="repeat" description="WD" evidence="3">
    <location>
        <begin position="154"/>
        <end position="197"/>
    </location>
</feature>
<feature type="region of interest" description="Disordered" evidence="4">
    <location>
        <begin position="1"/>
        <end position="39"/>
    </location>
</feature>
<keyword evidence="2" id="KW-0677">Repeat</keyword>
<keyword evidence="1 3" id="KW-0853">WD repeat</keyword>
<evidence type="ECO:0000256" key="2">
    <source>
        <dbReference type="ARBA" id="ARBA00022737"/>
    </source>
</evidence>
<dbReference type="Pfam" id="PF00400">
    <property type="entry name" value="WD40"/>
    <property type="match status" value="6"/>
</dbReference>
<dbReference type="InterPro" id="IPR052234">
    <property type="entry name" value="U5_snRNP_Component"/>
</dbReference>
<dbReference type="STRING" id="1330018.A0A167QW03"/>
<dbReference type="PANTHER" id="PTHR44006:SF1">
    <property type="entry name" value="U5 SMALL NUCLEAR RIBONUCLEOPROTEIN 40 KDA PROTEIN"/>
    <property type="match status" value="1"/>
</dbReference>
<dbReference type="SMART" id="SM00320">
    <property type="entry name" value="WD40"/>
    <property type="match status" value="7"/>
</dbReference>
<dbReference type="InterPro" id="IPR015943">
    <property type="entry name" value="WD40/YVTN_repeat-like_dom_sf"/>
</dbReference>
<feature type="repeat" description="WD" evidence="3">
    <location>
        <begin position="68"/>
        <end position="99"/>
    </location>
</feature>
<dbReference type="GO" id="GO:0003723">
    <property type="term" value="F:RNA binding"/>
    <property type="evidence" value="ECO:0007669"/>
    <property type="project" value="TreeGrafter"/>
</dbReference>
<dbReference type="InterPro" id="IPR001680">
    <property type="entry name" value="WD40_rpt"/>
</dbReference>
<feature type="repeat" description="WD" evidence="3">
    <location>
        <begin position="239"/>
        <end position="273"/>
    </location>
</feature>
<keyword evidence="6" id="KW-1185">Reference proteome</keyword>
<feature type="repeat" description="WD" evidence="3">
    <location>
        <begin position="333"/>
        <end position="369"/>
    </location>
</feature>
<evidence type="ECO:0000313" key="6">
    <source>
        <dbReference type="Proteomes" id="UP000076738"/>
    </source>
</evidence>
<dbReference type="AlphaFoldDB" id="A0A167QW03"/>
<name>A0A167QW03_CALVF</name>
<dbReference type="Gene3D" id="2.130.10.10">
    <property type="entry name" value="YVTN repeat-like/Quinoprotein amine dehydrogenase"/>
    <property type="match status" value="1"/>
</dbReference>
<protein>
    <submittedName>
        <fullName evidence="5">WD40 repeat-like protein</fullName>
    </submittedName>
</protein>
<dbReference type="GO" id="GO:0071013">
    <property type="term" value="C:catalytic step 2 spliceosome"/>
    <property type="evidence" value="ECO:0007669"/>
    <property type="project" value="TreeGrafter"/>
</dbReference>
<evidence type="ECO:0000256" key="4">
    <source>
        <dbReference type="SAM" id="MobiDB-lite"/>
    </source>
</evidence>
<dbReference type="Proteomes" id="UP000076738">
    <property type="component" value="Unassembled WGS sequence"/>
</dbReference>
<feature type="repeat" description="WD" evidence="3">
    <location>
        <begin position="204"/>
        <end position="238"/>
    </location>
</feature>
<proteinExistence type="predicted"/>
<dbReference type="PROSITE" id="PS50294">
    <property type="entry name" value="WD_REPEATS_REGION"/>
    <property type="match status" value="2"/>
</dbReference>
<sequence>MEKRKEPSSPSPAAGGLIKRTRLDGPPPPNGNANNNQIAISSGADTSKALMRSVKRTSSLDAPIVSLAGAHSSEILSCRFDPTGQNIAACSADRSISLWRTYPPNTNYALLTTIHKAPVLDVQWSLTSPSLYSCSADKTVAVTDLGTGTRVRRYRGHTGVVNSLDRAMAGGTELLASGSDDGFVCVWDPEEKDAVVELDVGSPVTAVCWSGDGTQIFVGGLDNVVSVYDLRRQQVVYSLPGHTDTIAGLSLSPSHNHLLSTSFDSTAIVHDVRPFSSSPTRIHRTLYGAPAGNENALLRGGWSRTGEGWVGVGGADRTVTVWEVESGKPVYKLPGHKGTVTSVDFHPREPIILTGSKDATMLLGELDNT</sequence>
<organism evidence="5 6">
    <name type="scientific">Calocera viscosa (strain TUFC12733)</name>
    <dbReference type="NCBI Taxonomy" id="1330018"/>
    <lineage>
        <taxon>Eukaryota</taxon>
        <taxon>Fungi</taxon>
        <taxon>Dikarya</taxon>
        <taxon>Basidiomycota</taxon>
        <taxon>Agaricomycotina</taxon>
        <taxon>Dacrymycetes</taxon>
        <taxon>Dacrymycetales</taxon>
        <taxon>Dacrymycetaceae</taxon>
        <taxon>Calocera</taxon>
    </lineage>
</organism>
<evidence type="ECO:0000256" key="1">
    <source>
        <dbReference type="ARBA" id="ARBA00022574"/>
    </source>
</evidence>
<gene>
    <name evidence="5" type="ORF">CALVIDRAFT_494328</name>
</gene>
<evidence type="ECO:0000313" key="5">
    <source>
        <dbReference type="EMBL" id="KZP00304.1"/>
    </source>
</evidence>
<dbReference type="PROSITE" id="PS50082">
    <property type="entry name" value="WD_REPEATS_2"/>
    <property type="match status" value="5"/>
</dbReference>
<reference evidence="5 6" key="1">
    <citation type="journal article" date="2016" name="Mol. Biol. Evol.">
        <title>Comparative Genomics of Early-Diverging Mushroom-Forming Fungi Provides Insights into the Origins of Lignocellulose Decay Capabilities.</title>
        <authorList>
            <person name="Nagy L.G."/>
            <person name="Riley R."/>
            <person name="Tritt A."/>
            <person name="Adam C."/>
            <person name="Daum C."/>
            <person name="Floudas D."/>
            <person name="Sun H."/>
            <person name="Yadav J.S."/>
            <person name="Pangilinan J."/>
            <person name="Larsson K.H."/>
            <person name="Matsuura K."/>
            <person name="Barry K."/>
            <person name="Labutti K."/>
            <person name="Kuo R."/>
            <person name="Ohm R.A."/>
            <person name="Bhattacharya S.S."/>
            <person name="Shirouzu T."/>
            <person name="Yoshinaga Y."/>
            <person name="Martin F.M."/>
            <person name="Grigoriev I.V."/>
            <person name="Hibbett D.S."/>
        </authorList>
    </citation>
    <scope>NUCLEOTIDE SEQUENCE [LARGE SCALE GENOMIC DNA]</scope>
    <source>
        <strain evidence="5 6">TUFC12733</strain>
    </source>
</reference>
<dbReference type="OrthoDB" id="1068471at2759"/>
<evidence type="ECO:0000256" key="3">
    <source>
        <dbReference type="PROSITE-ProRule" id="PRU00221"/>
    </source>
</evidence>
<accession>A0A167QW03</accession>
<dbReference type="EMBL" id="KV417270">
    <property type="protein sequence ID" value="KZP00304.1"/>
    <property type="molecule type" value="Genomic_DNA"/>
</dbReference>
<dbReference type="SUPFAM" id="SSF50978">
    <property type="entry name" value="WD40 repeat-like"/>
    <property type="match status" value="1"/>
</dbReference>
<dbReference type="CDD" id="cd00200">
    <property type="entry name" value="WD40"/>
    <property type="match status" value="1"/>
</dbReference>